<evidence type="ECO:0000256" key="1">
    <source>
        <dbReference type="ARBA" id="ARBA00005750"/>
    </source>
</evidence>
<name>A0ABS8F8T8_9FIRM</name>
<sequence length="237" mass="26443">MIELHAHILPQMDDGSESVEMSLAMLQALAGMGVGTVCATSHYYARENSVTMYLARRAAALNALHSAIPAGSSLPRILPAAEAAYFRGMEEHHPERLCIENTRTLMLEMPFSEWTDQQVETVAVLSLDLHFNVVLVHPERFCFSSSNRRRLEELAKLPLALQVNADTLLRWGTRRQGLELLELTATPLLGSDCHDMTKRPPNLKGGREMVRRKLGEAFLAQMDENARRLTAPTLAQV</sequence>
<dbReference type="Gene3D" id="3.20.20.140">
    <property type="entry name" value="Metal-dependent hydrolases"/>
    <property type="match status" value="1"/>
</dbReference>
<dbReference type="RefSeq" id="WP_227621144.1">
    <property type="nucleotide sequence ID" value="NZ_JAJEQL010000016.1"/>
</dbReference>
<dbReference type="PANTHER" id="PTHR39181">
    <property type="entry name" value="TYROSINE-PROTEIN PHOSPHATASE YWQE"/>
    <property type="match status" value="1"/>
</dbReference>
<evidence type="ECO:0000256" key="5">
    <source>
        <dbReference type="ARBA" id="ARBA00051722"/>
    </source>
</evidence>
<gene>
    <name evidence="6" type="ORF">LKD23_07705</name>
</gene>
<dbReference type="InterPro" id="IPR016195">
    <property type="entry name" value="Pol/histidinol_Pase-like"/>
</dbReference>
<evidence type="ECO:0000313" key="7">
    <source>
        <dbReference type="Proteomes" id="UP001430637"/>
    </source>
</evidence>
<evidence type="ECO:0000256" key="2">
    <source>
        <dbReference type="ARBA" id="ARBA00013064"/>
    </source>
</evidence>
<accession>A0ABS8F8T8</accession>
<dbReference type="SUPFAM" id="SSF89550">
    <property type="entry name" value="PHP domain-like"/>
    <property type="match status" value="1"/>
</dbReference>
<keyword evidence="4" id="KW-0904">Protein phosphatase</keyword>
<dbReference type="EMBL" id="JAJEQL010000016">
    <property type="protein sequence ID" value="MCC2199635.1"/>
    <property type="molecule type" value="Genomic_DNA"/>
</dbReference>
<evidence type="ECO:0000256" key="3">
    <source>
        <dbReference type="ARBA" id="ARBA00022801"/>
    </source>
</evidence>
<reference evidence="6" key="1">
    <citation type="submission" date="2021-10" db="EMBL/GenBank/DDBJ databases">
        <title>Anaerobic single-cell dispensing facilitates the cultivation of human gut bacteria.</title>
        <authorList>
            <person name="Afrizal A."/>
        </authorList>
    </citation>
    <scope>NUCLEOTIDE SEQUENCE</scope>
    <source>
        <strain evidence="6">CLA-AA-H233</strain>
    </source>
</reference>
<dbReference type="Pfam" id="PF19567">
    <property type="entry name" value="CpsB_CapC"/>
    <property type="match status" value="1"/>
</dbReference>
<dbReference type="Proteomes" id="UP001430637">
    <property type="component" value="Unassembled WGS sequence"/>
</dbReference>
<dbReference type="InterPro" id="IPR016667">
    <property type="entry name" value="Caps_polysacc_synth_CpsB/CapC"/>
</dbReference>
<proteinExistence type="inferred from homology"/>
<comment type="caution">
    <text evidence="6">The sequence shown here is derived from an EMBL/GenBank/DDBJ whole genome shotgun (WGS) entry which is preliminary data.</text>
</comment>
<organism evidence="6 7">
    <name type="scientific">Faecalibacterium butyricigenerans</name>
    <dbReference type="NCBI Taxonomy" id="1851427"/>
    <lineage>
        <taxon>Bacteria</taxon>
        <taxon>Bacillati</taxon>
        <taxon>Bacillota</taxon>
        <taxon>Clostridia</taxon>
        <taxon>Eubacteriales</taxon>
        <taxon>Oscillospiraceae</taxon>
        <taxon>Faecalibacterium</taxon>
    </lineage>
</organism>
<evidence type="ECO:0000256" key="4">
    <source>
        <dbReference type="ARBA" id="ARBA00022912"/>
    </source>
</evidence>
<keyword evidence="3" id="KW-0378">Hydrolase</keyword>
<comment type="catalytic activity">
    <reaction evidence="5">
        <text>O-phospho-L-tyrosyl-[protein] + H2O = L-tyrosyl-[protein] + phosphate</text>
        <dbReference type="Rhea" id="RHEA:10684"/>
        <dbReference type="Rhea" id="RHEA-COMP:10136"/>
        <dbReference type="Rhea" id="RHEA-COMP:20101"/>
        <dbReference type="ChEBI" id="CHEBI:15377"/>
        <dbReference type="ChEBI" id="CHEBI:43474"/>
        <dbReference type="ChEBI" id="CHEBI:46858"/>
        <dbReference type="ChEBI" id="CHEBI:61978"/>
        <dbReference type="EC" id="3.1.3.48"/>
    </reaction>
</comment>
<keyword evidence="7" id="KW-1185">Reference proteome</keyword>
<comment type="similarity">
    <text evidence="1">Belongs to the metallo-dependent hydrolases superfamily. CpsB/CapC family.</text>
</comment>
<dbReference type="EC" id="3.1.3.48" evidence="2"/>
<evidence type="ECO:0000313" key="6">
    <source>
        <dbReference type="EMBL" id="MCC2199635.1"/>
    </source>
</evidence>
<protein>
    <recommendedName>
        <fullName evidence="2">protein-tyrosine-phosphatase</fullName>
        <ecNumber evidence="2">3.1.3.48</ecNumber>
    </recommendedName>
</protein>
<dbReference type="PANTHER" id="PTHR39181:SF1">
    <property type="entry name" value="TYROSINE-PROTEIN PHOSPHATASE YWQE"/>
    <property type="match status" value="1"/>
</dbReference>